<reference evidence="2 3" key="1">
    <citation type="submission" date="2016-04" db="EMBL/GenBank/DDBJ databases">
        <title>A degradative enzymes factory behind the ericoid mycorrhizal symbiosis.</title>
        <authorList>
            <consortium name="DOE Joint Genome Institute"/>
            <person name="Martino E."/>
            <person name="Morin E."/>
            <person name="Grelet G."/>
            <person name="Kuo A."/>
            <person name="Kohler A."/>
            <person name="Daghino S."/>
            <person name="Barry K."/>
            <person name="Choi C."/>
            <person name="Cichocki N."/>
            <person name="Clum A."/>
            <person name="Copeland A."/>
            <person name="Hainaut M."/>
            <person name="Haridas S."/>
            <person name="Labutti K."/>
            <person name="Lindquist E."/>
            <person name="Lipzen A."/>
            <person name="Khouja H.-R."/>
            <person name="Murat C."/>
            <person name="Ohm R."/>
            <person name="Olson A."/>
            <person name="Spatafora J."/>
            <person name="Veneault-Fourrey C."/>
            <person name="Henrissat B."/>
            <person name="Grigoriev I."/>
            <person name="Martin F."/>
            <person name="Perotto S."/>
        </authorList>
    </citation>
    <scope>NUCLEOTIDE SEQUENCE [LARGE SCALE GENOMIC DNA]</scope>
    <source>
        <strain evidence="2 3">E</strain>
    </source>
</reference>
<gene>
    <name evidence="2" type="ORF">K444DRAFT_615705</name>
</gene>
<evidence type="ECO:0000313" key="2">
    <source>
        <dbReference type="EMBL" id="PMD57248.1"/>
    </source>
</evidence>
<organism evidence="2 3">
    <name type="scientific">Hyaloscypha bicolor E</name>
    <dbReference type="NCBI Taxonomy" id="1095630"/>
    <lineage>
        <taxon>Eukaryota</taxon>
        <taxon>Fungi</taxon>
        <taxon>Dikarya</taxon>
        <taxon>Ascomycota</taxon>
        <taxon>Pezizomycotina</taxon>
        <taxon>Leotiomycetes</taxon>
        <taxon>Helotiales</taxon>
        <taxon>Hyaloscyphaceae</taxon>
        <taxon>Hyaloscypha</taxon>
        <taxon>Hyaloscypha bicolor</taxon>
    </lineage>
</organism>
<dbReference type="Proteomes" id="UP000235371">
    <property type="component" value="Unassembled WGS sequence"/>
</dbReference>
<sequence length="300" mass="32610">MAPQSYEPKFFLLKRRLPASESAHLLGRVVQHYQDPTRDFTPDSPAGSVTAEVFKTFLLGVQYDTDAILKAQAARNDGLRAKLSGLLSFSADSAEGGSTTVESPRFITRRLKLEKDYFDALKAVPDVRRKILEMCPVGDKVYLIVGTMSTQTAKFKQTAAQTKGRSVSGSLQLPLSVAMSVGVMPHLDTVTSPEASTNHTESSGWSMKFSSTAIGEDGNSGEAEEVFAVACREISRSWRDLGQDVKMKTKPPEYRGGQHFGAEEDSDSADEDDANEEMEAFAAGGLNLLEDESSRVLDGL</sequence>
<dbReference type="OrthoDB" id="3513645at2759"/>
<dbReference type="RefSeq" id="XP_024734152.1">
    <property type="nucleotide sequence ID" value="XM_024880780.1"/>
</dbReference>
<accession>A0A2J6T2J8</accession>
<proteinExistence type="predicted"/>
<protein>
    <submittedName>
        <fullName evidence="2">Uncharacterized protein</fullName>
    </submittedName>
</protein>
<evidence type="ECO:0000256" key="1">
    <source>
        <dbReference type="SAM" id="MobiDB-lite"/>
    </source>
</evidence>
<dbReference type="AlphaFoldDB" id="A0A2J6T2J8"/>
<evidence type="ECO:0000313" key="3">
    <source>
        <dbReference type="Proteomes" id="UP000235371"/>
    </source>
</evidence>
<dbReference type="EMBL" id="KZ613847">
    <property type="protein sequence ID" value="PMD57248.1"/>
    <property type="molecule type" value="Genomic_DNA"/>
</dbReference>
<dbReference type="InParanoid" id="A0A2J6T2J8"/>
<feature type="compositionally biased region" description="Acidic residues" evidence="1">
    <location>
        <begin position="263"/>
        <end position="279"/>
    </location>
</feature>
<name>A0A2J6T2J8_9HELO</name>
<dbReference type="GeneID" id="36588857"/>
<keyword evidence="3" id="KW-1185">Reference proteome</keyword>
<feature type="region of interest" description="Disordered" evidence="1">
    <location>
        <begin position="247"/>
        <end position="287"/>
    </location>
</feature>